<dbReference type="Pfam" id="PF00724">
    <property type="entry name" value="Oxidored_FMN"/>
    <property type="match status" value="1"/>
</dbReference>
<evidence type="ECO:0000256" key="2">
    <source>
        <dbReference type="ARBA" id="ARBA00001966"/>
    </source>
</evidence>
<evidence type="ECO:0000256" key="5">
    <source>
        <dbReference type="ARBA" id="ARBA00022643"/>
    </source>
</evidence>
<evidence type="ECO:0000256" key="9">
    <source>
        <dbReference type="ARBA" id="ARBA00023014"/>
    </source>
</evidence>
<keyword evidence="13" id="KW-1185">Reference proteome</keyword>
<keyword evidence="5" id="KW-0288">FMN</keyword>
<dbReference type="GO" id="GO:0008670">
    <property type="term" value="F:2,4-dienoyl-CoA reductase (NADPH) activity"/>
    <property type="evidence" value="ECO:0007669"/>
    <property type="project" value="UniProtKB-EC"/>
</dbReference>
<dbReference type="InterPro" id="IPR001155">
    <property type="entry name" value="OxRdtase_FMN_N"/>
</dbReference>
<evidence type="ECO:0000313" key="12">
    <source>
        <dbReference type="EMBL" id="SLN30005.1"/>
    </source>
</evidence>
<keyword evidence="8" id="KW-0408">Iron</keyword>
<protein>
    <submittedName>
        <fullName evidence="12">2,4-dienoyl-CoA reductase [NADPH]</fullName>
        <ecNumber evidence="12">1.3.1.34</ecNumber>
    </submittedName>
</protein>
<keyword evidence="7 12" id="KW-0560">Oxidoreductase</keyword>
<dbReference type="Gene3D" id="3.50.50.60">
    <property type="entry name" value="FAD/NAD(P)-binding domain"/>
    <property type="match status" value="1"/>
</dbReference>
<evidence type="ECO:0000256" key="1">
    <source>
        <dbReference type="ARBA" id="ARBA00001917"/>
    </source>
</evidence>
<dbReference type="GO" id="GO:0033543">
    <property type="term" value="P:fatty acid beta-oxidation, unsaturated, even number, reductase/isomerase pathway"/>
    <property type="evidence" value="ECO:0007669"/>
    <property type="project" value="TreeGrafter"/>
</dbReference>
<dbReference type="EMBL" id="FWFT01000002">
    <property type="protein sequence ID" value="SLN30005.1"/>
    <property type="molecule type" value="Genomic_DNA"/>
</dbReference>
<keyword evidence="9" id="KW-0411">Iron-sulfur</keyword>
<reference evidence="12 13" key="1">
    <citation type="submission" date="2017-03" db="EMBL/GenBank/DDBJ databases">
        <authorList>
            <person name="Afonso C.L."/>
            <person name="Miller P.J."/>
            <person name="Scott M.A."/>
            <person name="Spackman E."/>
            <person name="Goraichik I."/>
            <person name="Dimitrov K.M."/>
            <person name="Suarez D.L."/>
            <person name="Swayne D.E."/>
        </authorList>
    </citation>
    <scope>NUCLEOTIDE SEQUENCE [LARGE SCALE GENOMIC DNA]</scope>
    <source>
        <strain evidence="12 13">CECT 8397</strain>
    </source>
</reference>
<dbReference type="Pfam" id="PF07992">
    <property type="entry name" value="Pyr_redox_2"/>
    <property type="match status" value="1"/>
</dbReference>
<dbReference type="GO" id="GO:0046872">
    <property type="term" value="F:metal ion binding"/>
    <property type="evidence" value="ECO:0007669"/>
    <property type="project" value="UniProtKB-KW"/>
</dbReference>
<organism evidence="12 13">
    <name type="scientific">Pseudooctadecabacter jejudonensis</name>
    <dbReference type="NCBI Taxonomy" id="1391910"/>
    <lineage>
        <taxon>Bacteria</taxon>
        <taxon>Pseudomonadati</taxon>
        <taxon>Pseudomonadota</taxon>
        <taxon>Alphaproteobacteria</taxon>
        <taxon>Rhodobacterales</taxon>
        <taxon>Paracoccaceae</taxon>
        <taxon>Pseudooctadecabacter</taxon>
    </lineage>
</organism>
<evidence type="ECO:0000256" key="8">
    <source>
        <dbReference type="ARBA" id="ARBA00023004"/>
    </source>
</evidence>
<comment type="cofactor">
    <cofactor evidence="2">
        <name>[4Fe-4S] cluster</name>
        <dbReference type="ChEBI" id="CHEBI:49883"/>
    </cofactor>
</comment>
<evidence type="ECO:0000256" key="3">
    <source>
        <dbReference type="ARBA" id="ARBA00011048"/>
    </source>
</evidence>
<gene>
    <name evidence="12" type="primary">fadH</name>
    <name evidence="12" type="ORF">PSJ8397_01354</name>
</gene>
<proteinExistence type="inferred from homology"/>
<name>A0A1Y5S180_9RHOB</name>
<keyword evidence="4" id="KW-0285">Flavoprotein</keyword>
<evidence type="ECO:0000313" key="13">
    <source>
        <dbReference type="Proteomes" id="UP000193623"/>
    </source>
</evidence>
<dbReference type="InterPro" id="IPR013785">
    <property type="entry name" value="Aldolase_TIM"/>
</dbReference>
<dbReference type="PANTHER" id="PTHR42917">
    <property type="entry name" value="2,4-DIENOYL-COA REDUCTASE"/>
    <property type="match status" value="1"/>
</dbReference>
<comment type="similarity">
    <text evidence="3">In the N-terminal section; belongs to the NADH:flavin oxidoreductase/NADH oxidase family.</text>
</comment>
<evidence type="ECO:0000259" key="11">
    <source>
        <dbReference type="Pfam" id="PF07992"/>
    </source>
</evidence>
<keyword evidence="6" id="KW-0479">Metal-binding</keyword>
<dbReference type="GO" id="GO:0010181">
    <property type="term" value="F:FMN binding"/>
    <property type="evidence" value="ECO:0007669"/>
    <property type="project" value="InterPro"/>
</dbReference>
<dbReference type="PRINTS" id="PR00411">
    <property type="entry name" value="PNDRDTASEI"/>
</dbReference>
<accession>A0A1Y5S180</accession>
<evidence type="ECO:0000259" key="10">
    <source>
        <dbReference type="Pfam" id="PF00724"/>
    </source>
</evidence>
<comment type="cofactor">
    <cofactor evidence="1">
        <name>FMN</name>
        <dbReference type="ChEBI" id="CHEBI:58210"/>
    </cofactor>
</comment>
<feature type="domain" description="NADH:flavin oxidoreductase/NADH oxidase N-terminal" evidence="10">
    <location>
        <begin position="7"/>
        <end position="328"/>
    </location>
</feature>
<dbReference type="OrthoDB" id="9784632at2"/>
<dbReference type="SUPFAM" id="SSF51905">
    <property type="entry name" value="FAD/NAD(P)-binding domain"/>
    <property type="match status" value="1"/>
</dbReference>
<dbReference type="SUPFAM" id="SSF51395">
    <property type="entry name" value="FMN-linked oxidoreductases"/>
    <property type="match status" value="1"/>
</dbReference>
<dbReference type="PANTHER" id="PTHR42917:SF2">
    <property type="entry name" value="2,4-DIENOYL-COA REDUCTASE [(2E)-ENOYL-COA-PRODUCING]"/>
    <property type="match status" value="1"/>
</dbReference>
<dbReference type="RefSeq" id="WP_085863806.1">
    <property type="nucleotide sequence ID" value="NZ_FWFT01000002.1"/>
</dbReference>
<evidence type="ECO:0000256" key="7">
    <source>
        <dbReference type="ARBA" id="ARBA00023002"/>
    </source>
</evidence>
<dbReference type="Gene3D" id="3.40.50.720">
    <property type="entry name" value="NAD(P)-binding Rossmann-like Domain"/>
    <property type="match status" value="1"/>
</dbReference>
<dbReference type="PRINTS" id="PR00368">
    <property type="entry name" value="FADPNR"/>
</dbReference>
<dbReference type="EC" id="1.3.1.34" evidence="12"/>
<feature type="domain" description="FAD/NAD(P)-binding" evidence="11">
    <location>
        <begin position="375"/>
        <end position="644"/>
    </location>
</feature>
<dbReference type="InterPro" id="IPR036188">
    <property type="entry name" value="FAD/NAD-bd_sf"/>
</dbReference>
<sequence>MSYYPHLLAPLDLGFTTLKNRVLMGSMHTGLEETRDWNRVAEFYAARARGGVALMVTGGMAPNAEGGVFPGAAGLFSDQDIANHRVVTDRVHEAGGKIAMQILHAGRYAYSKNCVAPSAVKSPISPFPPTELDEDGIEKQIADMVTAAVRAREAGYDGVEVMGSEGYFLNQFLVTHTNKRDDRWGGSYENRMRLPVEVVRRVREAVGPDFIVIYRLSMIDLVPNGSTWAEVVQLARAIEAAGATILNTGIGWHEARIPTIATSVPRRAFTWVTKKLMGEVGIPVITSNRINTPQVGEDVLADGCADMVSMARPFLADPDFVAKAEAGKAALIAPCIACNQACLDHTFSMKIASCLVNPKAAHETELVMTPSSKTVGIVGAGPAGLASALAAAERGMNVTLFDRADEIGGQLNMAKQVPGKEEFWGLVEYYRTAVAEAGITLRLGQDATADDLAGFDEVIIATGVSPRDPQIDGQDGPNVLSYIDVLRGKADVGEKVAIIGAGGIGFDVADYLVTGDSPTEDLAVWLEEWGVGDPEEVRGGLRPEGPQPDQPVRQVTLLQRKAQKLGKGLGKTTGWIHRAGLKMKNVEMMGGVNYERIDATGLHVSFGEARENPTVIAADTIVLCAGQVPDRSLADALGAKGIACHVIGGADVAAELDAKRAIDQGTRLVAGL</sequence>
<evidence type="ECO:0000256" key="6">
    <source>
        <dbReference type="ARBA" id="ARBA00022723"/>
    </source>
</evidence>
<dbReference type="FunFam" id="3.20.20.70:FF:000082">
    <property type="entry name" value="NADPH-dependent 2,4-dienoyl-CoA reductase"/>
    <property type="match status" value="1"/>
</dbReference>
<dbReference type="InterPro" id="IPR023753">
    <property type="entry name" value="FAD/NAD-binding_dom"/>
</dbReference>
<dbReference type="CDD" id="cd02930">
    <property type="entry name" value="DCR_FMN"/>
    <property type="match status" value="1"/>
</dbReference>
<dbReference type="Proteomes" id="UP000193623">
    <property type="component" value="Unassembled WGS sequence"/>
</dbReference>
<evidence type="ECO:0000256" key="4">
    <source>
        <dbReference type="ARBA" id="ARBA00022630"/>
    </source>
</evidence>
<dbReference type="InterPro" id="IPR051793">
    <property type="entry name" value="NADH:flavin_oxidoreductase"/>
</dbReference>
<dbReference type="GO" id="GO:0051536">
    <property type="term" value="F:iron-sulfur cluster binding"/>
    <property type="evidence" value="ECO:0007669"/>
    <property type="project" value="UniProtKB-KW"/>
</dbReference>
<dbReference type="AlphaFoldDB" id="A0A1Y5S180"/>
<dbReference type="Gene3D" id="3.20.20.70">
    <property type="entry name" value="Aldolase class I"/>
    <property type="match status" value="1"/>
</dbReference>